<dbReference type="InterPro" id="IPR011105">
    <property type="entry name" value="Cell_wall_hydrolase_SleB"/>
</dbReference>
<evidence type="ECO:0000313" key="3">
    <source>
        <dbReference type="Proteomes" id="UP000476030"/>
    </source>
</evidence>
<evidence type="ECO:0000259" key="1">
    <source>
        <dbReference type="Pfam" id="PF07486"/>
    </source>
</evidence>
<dbReference type="Pfam" id="PF07486">
    <property type="entry name" value="Hydrolase_2"/>
    <property type="match status" value="1"/>
</dbReference>
<dbReference type="EMBL" id="WTUW01000002">
    <property type="protein sequence ID" value="MZR30587.1"/>
    <property type="molecule type" value="Genomic_DNA"/>
</dbReference>
<dbReference type="InterPro" id="IPR042047">
    <property type="entry name" value="SleB_dom1"/>
</dbReference>
<accession>A0A6L8W8N8</accession>
<dbReference type="RefSeq" id="WP_161315155.1">
    <property type="nucleotide sequence ID" value="NZ_WTUW01000002.1"/>
</dbReference>
<dbReference type="AlphaFoldDB" id="A0A6L8W8N8"/>
<dbReference type="Gene3D" id="1.10.10.2520">
    <property type="entry name" value="Cell wall hydrolase SleB, domain 1"/>
    <property type="match status" value="1"/>
</dbReference>
<sequence length="164" mass="18123">MYLKTLSILTVSFLSLLFLVMATFMPATTTLVASSDNDPETKCLAQAVYFEARGEPFSGQVAVAQVVHNRVAAKDMSYCKVVFEGSSRRNACQFSFACDGKSDTATDEVSWQRALMVASLVRSGNMRDLSGDATFYHATYVSPVWSKSLKKTANIGNHIFYRKM</sequence>
<feature type="domain" description="Cell wall hydrolase SleB" evidence="1">
    <location>
        <begin position="54"/>
        <end position="161"/>
    </location>
</feature>
<dbReference type="GO" id="GO:0016787">
    <property type="term" value="F:hydrolase activity"/>
    <property type="evidence" value="ECO:0007669"/>
    <property type="project" value="InterPro"/>
</dbReference>
<name>A0A6L8W8N8_9PROT</name>
<dbReference type="Proteomes" id="UP000476030">
    <property type="component" value="Unassembled WGS sequence"/>
</dbReference>
<organism evidence="2 3">
    <name type="scientific">Sneathiella litorea</name>
    <dbReference type="NCBI Taxonomy" id="2606216"/>
    <lineage>
        <taxon>Bacteria</taxon>
        <taxon>Pseudomonadati</taxon>
        <taxon>Pseudomonadota</taxon>
        <taxon>Alphaproteobacteria</taxon>
        <taxon>Sneathiellales</taxon>
        <taxon>Sneathiellaceae</taxon>
        <taxon>Sneathiella</taxon>
    </lineage>
</organism>
<reference evidence="2 3" key="1">
    <citation type="submission" date="2019-12" db="EMBL/GenBank/DDBJ databases">
        <title>Snethiella sp. nov. sp. isolated from sea sand.</title>
        <authorList>
            <person name="Kim J."/>
            <person name="Jeong S.E."/>
            <person name="Jung H.S."/>
            <person name="Jeon C.O."/>
        </authorList>
    </citation>
    <scope>NUCLEOTIDE SEQUENCE [LARGE SCALE GENOMIC DNA]</scope>
    <source>
        <strain evidence="2 3">DP05</strain>
    </source>
</reference>
<protein>
    <recommendedName>
        <fullName evidence="1">Cell wall hydrolase SleB domain-containing protein</fullName>
    </recommendedName>
</protein>
<proteinExistence type="predicted"/>
<evidence type="ECO:0000313" key="2">
    <source>
        <dbReference type="EMBL" id="MZR30587.1"/>
    </source>
</evidence>
<comment type="caution">
    <text evidence="2">The sequence shown here is derived from an EMBL/GenBank/DDBJ whole genome shotgun (WGS) entry which is preliminary data.</text>
</comment>
<gene>
    <name evidence="2" type="ORF">GQE98_08070</name>
</gene>
<keyword evidence="3" id="KW-1185">Reference proteome</keyword>